<proteinExistence type="predicted"/>
<name>A0A9P9WQL3_9PEZI</name>
<feature type="region of interest" description="Disordered" evidence="1">
    <location>
        <begin position="96"/>
        <end position="165"/>
    </location>
</feature>
<evidence type="ECO:0000313" key="3">
    <source>
        <dbReference type="Proteomes" id="UP000829685"/>
    </source>
</evidence>
<dbReference type="EMBL" id="JAFIMR010000008">
    <property type="protein sequence ID" value="KAI1875180.1"/>
    <property type="molecule type" value="Genomic_DNA"/>
</dbReference>
<sequence>MSTSTTTSSRRPASRDYDTGFPELPRTTTWRHPEANTSPDACISAEDVDPARALHRHRKSFLHHKYKRTTSHGFITTEMEQEYLNSKEALETIDSAVDLNDGRPLSAEDEAARPSKDDSDSIDRAVASLRGNNAPASPSSSQFDHKGDSPRRRSGFFSRIRNHKP</sequence>
<dbReference type="OrthoDB" id="5209158at2759"/>
<keyword evidence="3" id="KW-1185">Reference proteome</keyword>
<feature type="compositionally biased region" description="Polar residues" evidence="1">
    <location>
        <begin position="26"/>
        <end position="39"/>
    </location>
</feature>
<protein>
    <submittedName>
        <fullName evidence="2">Uncharacterized protein</fullName>
    </submittedName>
</protein>
<organism evidence="2 3">
    <name type="scientific">Neoarthrinium moseri</name>
    <dbReference type="NCBI Taxonomy" id="1658444"/>
    <lineage>
        <taxon>Eukaryota</taxon>
        <taxon>Fungi</taxon>
        <taxon>Dikarya</taxon>
        <taxon>Ascomycota</taxon>
        <taxon>Pezizomycotina</taxon>
        <taxon>Sordariomycetes</taxon>
        <taxon>Xylariomycetidae</taxon>
        <taxon>Amphisphaeriales</taxon>
        <taxon>Apiosporaceae</taxon>
        <taxon>Neoarthrinium</taxon>
    </lineage>
</organism>
<evidence type="ECO:0000256" key="1">
    <source>
        <dbReference type="SAM" id="MobiDB-lite"/>
    </source>
</evidence>
<feature type="compositionally biased region" description="Polar residues" evidence="1">
    <location>
        <begin position="130"/>
        <end position="142"/>
    </location>
</feature>
<accession>A0A9P9WQL3</accession>
<dbReference type="AlphaFoldDB" id="A0A9P9WQL3"/>
<feature type="compositionally biased region" description="Basic and acidic residues" evidence="1">
    <location>
        <begin position="110"/>
        <end position="123"/>
    </location>
</feature>
<feature type="region of interest" description="Disordered" evidence="1">
    <location>
        <begin position="1"/>
        <end position="42"/>
    </location>
</feature>
<dbReference type="Proteomes" id="UP000829685">
    <property type="component" value="Unassembled WGS sequence"/>
</dbReference>
<evidence type="ECO:0000313" key="2">
    <source>
        <dbReference type="EMBL" id="KAI1875180.1"/>
    </source>
</evidence>
<gene>
    <name evidence="2" type="ORF">JX265_004238</name>
</gene>
<comment type="caution">
    <text evidence="2">The sequence shown here is derived from an EMBL/GenBank/DDBJ whole genome shotgun (WGS) entry which is preliminary data.</text>
</comment>
<reference evidence="2" key="1">
    <citation type="submission" date="2021-03" db="EMBL/GenBank/DDBJ databases">
        <title>Revisited historic fungal species revealed as producer of novel bioactive compounds through whole genome sequencing and comparative genomics.</title>
        <authorList>
            <person name="Vignolle G.A."/>
            <person name="Hochenegger N."/>
            <person name="Mach R.L."/>
            <person name="Mach-Aigner A.R."/>
            <person name="Javad Rahimi M."/>
            <person name="Salim K.A."/>
            <person name="Chan C.M."/>
            <person name="Lim L.B.L."/>
            <person name="Cai F."/>
            <person name="Druzhinina I.S."/>
            <person name="U'Ren J.M."/>
            <person name="Derntl C."/>
        </authorList>
    </citation>
    <scope>NUCLEOTIDE SEQUENCE</scope>
    <source>
        <strain evidence="2">TUCIM 5799</strain>
    </source>
</reference>